<keyword evidence="2" id="KW-1185">Reference proteome</keyword>
<dbReference type="AlphaFoldDB" id="A0AA88UZV7"/>
<evidence type="ECO:0000313" key="2">
    <source>
        <dbReference type="Proteomes" id="UP001188597"/>
    </source>
</evidence>
<sequence length="28" mass="3154">MLQESLVKVGLVVFIAVCSKMEQKWLSS</sequence>
<organism evidence="1 2">
    <name type="scientific">Escallonia herrerae</name>
    <dbReference type="NCBI Taxonomy" id="1293975"/>
    <lineage>
        <taxon>Eukaryota</taxon>
        <taxon>Viridiplantae</taxon>
        <taxon>Streptophyta</taxon>
        <taxon>Embryophyta</taxon>
        <taxon>Tracheophyta</taxon>
        <taxon>Spermatophyta</taxon>
        <taxon>Magnoliopsida</taxon>
        <taxon>eudicotyledons</taxon>
        <taxon>Gunneridae</taxon>
        <taxon>Pentapetalae</taxon>
        <taxon>asterids</taxon>
        <taxon>campanulids</taxon>
        <taxon>Escalloniales</taxon>
        <taxon>Escalloniaceae</taxon>
        <taxon>Escallonia</taxon>
    </lineage>
</organism>
<name>A0AA88UZV7_9ASTE</name>
<evidence type="ECO:0000313" key="1">
    <source>
        <dbReference type="EMBL" id="KAK2999067.1"/>
    </source>
</evidence>
<dbReference type="Proteomes" id="UP001188597">
    <property type="component" value="Unassembled WGS sequence"/>
</dbReference>
<proteinExistence type="predicted"/>
<gene>
    <name evidence="1" type="ORF">RJ639_023522</name>
</gene>
<dbReference type="EMBL" id="JAVXUP010003403">
    <property type="protein sequence ID" value="KAK2999067.1"/>
    <property type="molecule type" value="Genomic_DNA"/>
</dbReference>
<reference evidence="1" key="1">
    <citation type="submission" date="2022-12" db="EMBL/GenBank/DDBJ databases">
        <title>Draft genome assemblies for two species of Escallonia (Escalloniales).</title>
        <authorList>
            <person name="Chanderbali A."/>
            <person name="Dervinis C."/>
            <person name="Anghel I."/>
            <person name="Soltis D."/>
            <person name="Soltis P."/>
            <person name="Zapata F."/>
        </authorList>
    </citation>
    <scope>NUCLEOTIDE SEQUENCE</scope>
    <source>
        <strain evidence="1">UCBG64.0493</strain>
        <tissue evidence="1">Leaf</tissue>
    </source>
</reference>
<accession>A0AA88UZV7</accession>
<comment type="caution">
    <text evidence="1">The sequence shown here is derived from an EMBL/GenBank/DDBJ whole genome shotgun (WGS) entry which is preliminary data.</text>
</comment>
<protein>
    <submittedName>
        <fullName evidence="1">Uncharacterized protein</fullName>
    </submittedName>
</protein>